<feature type="compositionally biased region" description="Polar residues" evidence="6">
    <location>
        <begin position="175"/>
        <end position="189"/>
    </location>
</feature>
<evidence type="ECO:0000259" key="7">
    <source>
        <dbReference type="SMART" id="SM01030"/>
    </source>
</evidence>
<dbReference type="Gene3D" id="2.20.20.110">
    <property type="entry name" value="Rad4, beta-hairpin domain BHD1"/>
    <property type="match status" value="1"/>
</dbReference>
<feature type="compositionally biased region" description="Basic and acidic residues" evidence="6">
    <location>
        <begin position="162"/>
        <end position="172"/>
    </location>
</feature>
<dbReference type="Pfam" id="PF03835">
    <property type="entry name" value="Rad4"/>
    <property type="match status" value="1"/>
</dbReference>
<feature type="region of interest" description="Disordered" evidence="6">
    <location>
        <begin position="1"/>
        <end position="233"/>
    </location>
</feature>
<feature type="compositionally biased region" description="Low complexity" evidence="6">
    <location>
        <begin position="1142"/>
        <end position="1155"/>
    </location>
</feature>
<evidence type="ECO:0000313" key="11">
    <source>
        <dbReference type="Proteomes" id="UP000275078"/>
    </source>
</evidence>
<dbReference type="PANTHER" id="PTHR12135">
    <property type="entry name" value="DNA REPAIR PROTEIN XP-C / RAD4"/>
    <property type="match status" value="1"/>
</dbReference>
<dbReference type="Gene3D" id="3.30.70.2460">
    <property type="entry name" value="Rad4, beta-hairpin domain BHD3"/>
    <property type="match status" value="1"/>
</dbReference>
<reference evidence="10 11" key="1">
    <citation type="journal article" date="2018" name="Nat. Ecol. Evol.">
        <title>Pezizomycetes genomes reveal the molecular basis of ectomycorrhizal truffle lifestyle.</title>
        <authorList>
            <person name="Murat C."/>
            <person name="Payen T."/>
            <person name="Noel B."/>
            <person name="Kuo A."/>
            <person name="Morin E."/>
            <person name="Chen J."/>
            <person name="Kohler A."/>
            <person name="Krizsan K."/>
            <person name="Balestrini R."/>
            <person name="Da Silva C."/>
            <person name="Montanini B."/>
            <person name="Hainaut M."/>
            <person name="Levati E."/>
            <person name="Barry K.W."/>
            <person name="Belfiori B."/>
            <person name="Cichocki N."/>
            <person name="Clum A."/>
            <person name="Dockter R.B."/>
            <person name="Fauchery L."/>
            <person name="Guy J."/>
            <person name="Iotti M."/>
            <person name="Le Tacon F."/>
            <person name="Lindquist E.A."/>
            <person name="Lipzen A."/>
            <person name="Malagnac F."/>
            <person name="Mello A."/>
            <person name="Molinier V."/>
            <person name="Miyauchi S."/>
            <person name="Poulain J."/>
            <person name="Riccioni C."/>
            <person name="Rubini A."/>
            <person name="Sitrit Y."/>
            <person name="Splivallo R."/>
            <person name="Traeger S."/>
            <person name="Wang M."/>
            <person name="Zifcakova L."/>
            <person name="Wipf D."/>
            <person name="Zambonelli A."/>
            <person name="Paolocci F."/>
            <person name="Nowrousian M."/>
            <person name="Ottonello S."/>
            <person name="Baldrian P."/>
            <person name="Spatafora J.W."/>
            <person name="Henrissat B."/>
            <person name="Nagy L.G."/>
            <person name="Aury J.M."/>
            <person name="Wincker P."/>
            <person name="Grigoriev I.V."/>
            <person name="Bonfante P."/>
            <person name="Martin F.M."/>
        </authorList>
    </citation>
    <scope>NUCLEOTIDE SEQUENCE [LARGE SCALE GENOMIC DNA]</scope>
    <source>
        <strain evidence="10 11">RN42</strain>
    </source>
</reference>
<dbReference type="SUPFAM" id="SSF54001">
    <property type="entry name" value="Cysteine proteinases"/>
    <property type="match status" value="1"/>
</dbReference>
<dbReference type="InterPro" id="IPR036985">
    <property type="entry name" value="Transglutaminase-like_sf"/>
</dbReference>
<evidence type="ECO:0000256" key="6">
    <source>
        <dbReference type="SAM" id="MobiDB-lite"/>
    </source>
</evidence>
<feature type="compositionally biased region" description="Basic residues" evidence="6">
    <location>
        <begin position="52"/>
        <end position="68"/>
    </location>
</feature>
<dbReference type="Gene3D" id="3.30.60.290">
    <property type="entry name" value="Rad4, beta-hairpin domain BHD2"/>
    <property type="match status" value="1"/>
</dbReference>
<feature type="domain" description="Rad4 beta-hairpin" evidence="7">
    <location>
        <begin position="681"/>
        <end position="736"/>
    </location>
</feature>
<dbReference type="InterPro" id="IPR018326">
    <property type="entry name" value="Rad4_beta-hairpin_dom1"/>
</dbReference>
<sequence length="1212" mass="134271">MPPKRKRSETASRPSSRITTKRSRGNPAAKVKDEEGDDEDVEMDDPEPAPRGRSRATRATRARGKPVAKRTIPNTDTEDEDDEMDVDGSPDGGNSKNSEDDEDLDEDWAAPRKTETQPKAKAAPKRKAAKTTPKTGRARGKPAVKPKLESEDEAILVDDGEGSPKNKDKSEEVTDVSNVSTGVPTGEITSQKDEDGKEEDDSDEDIDWEDALPTQPPPPTPTPGAASQQPIRDLELTIEQNEPQSVFKMGSAKKKTGISAVERRMRLRTHTAHVEYQLKYGLEINKWLNDKRLQDVMVGHLTKGLRKDVESYKKSLERTQTAKPTKSPKKPKGKGGLKRKDEYESEEEFEEEASAASDPLVKLIGILLNFWKKRFKVTAPGLRKVGYPPAKLSVIEDRPLISLFDIPGRPKDFDEFLELASKCEGSRDTGEQLFTGLLRGLGLDTRMVFSLQPLGFAFSVAENAFVEEEKEDGDKEGENGNDTKEEKKPSPKATPRKPQPVKSRKTRDLRLSIVGSDEELESDDDDEDYEAEPEFDPDLAYPVFWTEIYSPTTLRFYAVDPLTIKRLITEREEIPKFFEPKGKAATQSKQVICYVVAFSDDNTAKDVTVRYLNKNMFPGKTKGLRLMSTRQPIYDVHGEIIAELDIDWFEEVMNRYRRKKPTERDKKEDEDLQPHEVEQDFDEFPDSIQGYKNHPKYVLRRHLYRDEGIPPDAKPVHYHQVGKDKTEPVYRREDVLLCKTIENWYREGRVIKETEEPLKSVHPRAATINRKREIEANKKDGIDVSVGLWAEYQTELYKAPPVVDGKVPRNGYGNCDLYVPSMVPPGGVHLPLKGSKRIAQKLGVDAADAVVGFEFAKKRALPILDGVVVPAEMADVVRDAWRADQAEKQRKADTKRQAASLDRWRRFLMRLRVVERMNEDYTELTMQVESNPFVSTQKRDKEGDEQHEEEGGAIAGGFIVDGDEEGHGGGGFLSGNKSEDTGGGFLVSDNEGEKAPRSLRGSLGGGGFLPESDAEDDHGPRSLGGGFMADSDAEEAGPSKTAGGGFLADSDAENAEPPKPLGGGFIPDSGDEDVLGNANQRRRRRGGGGGGGGFIHDTDDEDELSPPPQEAGGFVAEDDQPSSHPQPASPGPASDIGDSSTEHPTTVVSSSSSPLSSPPSTPEAESDDEYEEHSKFFPADGKVKESEEGKSENKDHGFAVVINTRSRRGGRR</sequence>
<dbReference type="GO" id="GO:0005737">
    <property type="term" value="C:cytoplasm"/>
    <property type="evidence" value="ECO:0007669"/>
    <property type="project" value="TreeGrafter"/>
</dbReference>
<dbReference type="Gene3D" id="3.90.260.10">
    <property type="entry name" value="Transglutaminase-like"/>
    <property type="match status" value="1"/>
</dbReference>
<comment type="similarity">
    <text evidence="2">Belongs to the XPC family.</text>
</comment>
<dbReference type="Pfam" id="PF10404">
    <property type="entry name" value="BHD_2"/>
    <property type="match status" value="1"/>
</dbReference>
<dbReference type="InterPro" id="IPR038765">
    <property type="entry name" value="Papain-like_cys_pep_sf"/>
</dbReference>
<proteinExistence type="inferred from homology"/>
<dbReference type="GO" id="GO:0003697">
    <property type="term" value="F:single-stranded DNA binding"/>
    <property type="evidence" value="ECO:0007669"/>
    <property type="project" value="TreeGrafter"/>
</dbReference>
<feature type="compositionally biased region" description="Acidic residues" evidence="6">
    <location>
        <begin position="34"/>
        <end position="47"/>
    </location>
</feature>
<dbReference type="GO" id="GO:0000111">
    <property type="term" value="C:nucleotide-excision repair factor 2 complex"/>
    <property type="evidence" value="ECO:0007669"/>
    <property type="project" value="TreeGrafter"/>
</dbReference>
<dbReference type="GO" id="GO:0006289">
    <property type="term" value="P:nucleotide-excision repair"/>
    <property type="evidence" value="ECO:0007669"/>
    <property type="project" value="InterPro"/>
</dbReference>
<evidence type="ECO:0000256" key="2">
    <source>
        <dbReference type="ARBA" id="ARBA00009525"/>
    </source>
</evidence>
<accession>A0A3N4IL94</accession>
<keyword evidence="5" id="KW-0539">Nucleus</keyword>
<dbReference type="InterPro" id="IPR042488">
    <property type="entry name" value="Rad4_BHD3_sf"/>
</dbReference>
<gene>
    <name evidence="10" type="ORF">BJ508DRAFT_414209</name>
</gene>
<feature type="region of interest" description="Disordered" evidence="6">
    <location>
        <begin position="467"/>
        <end position="533"/>
    </location>
</feature>
<dbReference type="AlphaFoldDB" id="A0A3N4IL94"/>
<dbReference type="GO" id="GO:0003684">
    <property type="term" value="F:damaged DNA binding"/>
    <property type="evidence" value="ECO:0007669"/>
    <property type="project" value="InterPro"/>
</dbReference>
<evidence type="ECO:0000259" key="8">
    <source>
        <dbReference type="SMART" id="SM01031"/>
    </source>
</evidence>
<dbReference type="InterPro" id="IPR004583">
    <property type="entry name" value="DNA_repair_Rad4"/>
</dbReference>
<comment type="subcellular location">
    <subcellularLocation>
        <location evidence="1">Nucleus</location>
    </subcellularLocation>
</comment>
<feature type="domain" description="Rad4 beta-hairpin" evidence="9">
    <location>
        <begin position="807"/>
        <end position="881"/>
    </location>
</feature>
<feature type="compositionally biased region" description="Basic residues" evidence="6">
    <location>
        <begin position="326"/>
        <end position="337"/>
    </location>
</feature>
<feature type="compositionally biased region" description="Acidic residues" evidence="6">
    <location>
        <begin position="99"/>
        <end position="108"/>
    </location>
</feature>
<feature type="compositionally biased region" description="Basic and acidic residues" evidence="6">
    <location>
        <begin position="1181"/>
        <end position="1197"/>
    </location>
</feature>
<keyword evidence="11" id="KW-1185">Reference proteome</keyword>
<keyword evidence="3" id="KW-0227">DNA damage</keyword>
<feature type="region of interest" description="Disordered" evidence="6">
    <location>
        <begin position="932"/>
        <end position="1212"/>
    </location>
</feature>
<organism evidence="10 11">
    <name type="scientific">Ascobolus immersus RN42</name>
    <dbReference type="NCBI Taxonomy" id="1160509"/>
    <lineage>
        <taxon>Eukaryota</taxon>
        <taxon>Fungi</taxon>
        <taxon>Dikarya</taxon>
        <taxon>Ascomycota</taxon>
        <taxon>Pezizomycotina</taxon>
        <taxon>Pezizomycetes</taxon>
        <taxon>Pezizales</taxon>
        <taxon>Ascobolaceae</taxon>
        <taxon>Ascobolus</taxon>
    </lineage>
</organism>
<feature type="domain" description="Rad4 beta-hairpin" evidence="8">
    <location>
        <begin position="738"/>
        <end position="800"/>
    </location>
</feature>
<dbReference type="Proteomes" id="UP000275078">
    <property type="component" value="Unassembled WGS sequence"/>
</dbReference>
<dbReference type="EMBL" id="ML119672">
    <property type="protein sequence ID" value="RPA82384.1"/>
    <property type="molecule type" value="Genomic_DNA"/>
</dbReference>
<evidence type="ECO:0000256" key="4">
    <source>
        <dbReference type="ARBA" id="ARBA00023204"/>
    </source>
</evidence>
<feature type="compositionally biased region" description="Basic and acidic residues" evidence="6">
    <location>
        <begin position="109"/>
        <end position="118"/>
    </location>
</feature>
<keyword evidence="4" id="KW-0234">DNA repair</keyword>
<evidence type="ECO:0000313" key="10">
    <source>
        <dbReference type="EMBL" id="RPA82384.1"/>
    </source>
</evidence>
<feature type="compositionally biased region" description="Basic and acidic residues" evidence="6">
    <location>
        <begin position="472"/>
        <end position="489"/>
    </location>
</feature>
<dbReference type="InterPro" id="IPR018327">
    <property type="entry name" value="BHD_2"/>
</dbReference>
<feature type="compositionally biased region" description="Acidic residues" evidence="6">
    <location>
        <begin position="76"/>
        <end position="88"/>
    </location>
</feature>
<dbReference type="FunFam" id="3.30.70.2460:FF:000001">
    <property type="entry name" value="DNA repair protein Rad4 family"/>
    <property type="match status" value="1"/>
</dbReference>
<evidence type="ECO:0000259" key="9">
    <source>
        <dbReference type="SMART" id="SM01032"/>
    </source>
</evidence>
<feature type="compositionally biased region" description="Acidic residues" evidence="6">
    <location>
        <begin position="196"/>
        <end position="210"/>
    </location>
</feature>
<dbReference type="GO" id="GO:0071942">
    <property type="term" value="C:XPC complex"/>
    <property type="evidence" value="ECO:0007669"/>
    <property type="project" value="TreeGrafter"/>
</dbReference>
<evidence type="ECO:0000256" key="1">
    <source>
        <dbReference type="ARBA" id="ARBA00004123"/>
    </source>
</evidence>
<dbReference type="Pfam" id="PF10403">
    <property type="entry name" value="BHD_1"/>
    <property type="match status" value="1"/>
</dbReference>
<dbReference type="Pfam" id="PF10405">
    <property type="entry name" value="BHD_3"/>
    <property type="match status" value="1"/>
</dbReference>
<dbReference type="SMART" id="SM01031">
    <property type="entry name" value="BHD_2"/>
    <property type="match status" value="1"/>
</dbReference>
<dbReference type="GO" id="GO:0006298">
    <property type="term" value="P:mismatch repair"/>
    <property type="evidence" value="ECO:0007669"/>
    <property type="project" value="TreeGrafter"/>
</dbReference>
<feature type="compositionally biased region" description="Acidic residues" evidence="6">
    <location>
        <begin position="516"/>
        <end position="533"/>
    </location>
</feature>
<dbReference type="InterPro" id="IPR018328">
    <property type="entry name" value="Rad4_beta-hairpin_dom3"/>
</dbReference>
<feature type="region of interest" description="Disordered" evidence="6">
    <location>
        <begin position="313"/>
        <end position="350"/>
    </location>
</feature>
<evidence type="ECO:0000256" key="3">
    <source>
        <dbReference type="ARBA" id="ARBA00022763"/>
    </source>
</evidence>
<dbReference type="STRING" id="1160509.A0A3N4IL94"/>
<dbReference type="PANTHER" id="PTHR12135:SF2">
    <property type="entry name" value="DNA REPAIR PROTEIN RAD34"/>
    <property type="match status" value="1"/>
</dbReference>
<dbReference type="SMART" id="SM01032">
    <property type="entry name" value="BHD_3"/>
    <property type="match status" value="1"/>
</dbReference>
<protein>
    <submittedName>
        <fullName evidence="10">Rad4-domain-containing protein</fullName>
    </submittedName>
</protein>
<evidence type="ECO:0000256" key="5">
    <source>
        <dbReference type="ARBA" id="ARBA00023242"/>
    </source>
</evidence>
<name>A0A3N4IL94_ASCIM</name>
<feature type="compositionally biased region" description="Acidic residues" evidence="6">
    <location>
        <begin position="150"/>
        <end position="161"/>
    </location>
</feature>
<dbReference type="OrthoDB" id="300780at2759"/>
<dbReference type="InterPro" id="IPR018325">
    <property type="entry name" value="Rad4/PNGase_transGLS-fold"/>
</dbReference>
<dbReference type="SMART" id="SM01030">
    <property type="entry name" value="BHD_1"/>
    <property type="match status" value="1"/>
</dbReference>